<evidence type="ECO:0008006" key="3">
    <source>
        <dbReference type="Google" id="ProtNLM"/>
    </source>
</evidence>
<dbReference type="InterPro" id="IPR004323">
    <property type="entry name" value="Ion_tolerance_CutA"/>
</dbReference>
<name>A0A1B1T8Z9_9ARCH</name>
<reference evidence="2" key="2">
    <citation type="journal article" date="2015" name="ISME J.">
        <title>A new class of marine Euryarchaeota group II from the Mediterranean deep chlorophyll maximum.</title>
        <authorList>
            <person name="Martin-Cuadrado A.B."/>
            <person name="Garcia-Heredia I."/>
            <person name="Molto A.G."/>
            <person name="Lopez-Ubeda R."/>
            <person name="Kimes N."/>
            <person name="Lopez-Garcia P."/>
            <person name="Moreira D."/>
            <person name="Rodriguez-Valera F."/>
        </authorList>
    </citation>
    <scope>NUCLEOTIDE SEQUENCE</scope>
</reference>
<dbReference type="PANTHER" id="PTHR23419:SF8">
    <property type="entry name" value="FI09726P"/>
    <property type="match status" value="1"/>
</dbReference>
<organism evidence="2">
    <name type="scientific">uncultured Poseidoniia archaeon</name>
    <dbReference type="NCBI Taxonomy" id="1697135"/>
    <lineage>
        <taxon>Archaea</taxon>
        <taxon>Methanobacteriati</taxon>
        <taxon>Thermoplasmatota</taxon>
        <taxon>Candidatus Poseidoniia</taxon>
        <taxon>environmental samples</taxon>
    </lineage>
</organism>
<dbReference type="Pfam" id="PF03091">
    <property type="entry name" value="CutA1"/>
    <property type="match status" value="1"/>
</dbReference>
<dbReference type="Gene3D" id="3.30.70.120">
    <property type="match status" value="1"/>
</dbReference>
<proteinExistence type="inferred from homology"/>
<dbReference type="AlphaFoldDB" id="A0A1B1T8Z9"/>
<sequence length="118" mass="13519">MPQAILETRLGLSMDDTLFIVQTSLSGDLNDAEVGMWAQSIIDSKLSACVQVNRGRSIYRWGEEITSESEWLIQLKTTKSKIKKLIHKIKSEHPYDVPEILYWAVESTDEYSNWVKGE</sequence>
<dbReference type="InterPro" id="IPR015867">
    <property type="entry name" value="N-reg_PII/ATP_PRibTrfase_C"/>
</dbReference>
<dbReference type="SUPFAM" id="SSF54913">
    <property type="entry name" value="GlnB-like"/>
    <property type="match status" value="1"/>
</dbReference>
<evidence type="ECO:0000256" key="1">
    <source>
        <dbReference type="ARBA" id="ARBA00010169"/>
    </source>
</evidence>
<dbReference type="GO" id="GO:0005507">
    <property type="term" value="F:copper ion binding"/>
    <property type="evidence" value="ECO:0007669"/>
    <property type="project" value="TreeGrafter"/>
</dbReference>
<accession>A0A1B1T8Z9</accession>
<evidence type="ECO:0000313" key="2">
    <source>
        <dbReference type="EMBL" id="ANV78756.1"/>
    </source>
</evidence>
<dbReference type="EMBL" id="KP211799">
    <property type="protein sequence ID" value="ANV78756.1"/>
    <property type="molecule type" value="Genomic_DNA"/>
</dbReference>
<reference evidence="2" key="1">
    <citation type="submission" date="2014-11" db="EMBL/GenBank/DDBJ databases">
        <authorList>
            <person name="Zhu J."/>
            <person name="Qi W."/>
            <person name="Song R."/>
        </authorList>
    </citation>
    <scope>NUCLEOTIDE SEQUENCE</scope>
</reference>
<comment type="similarity">
    <text evidence="1">Belongs to the CutA family.</text>
</comment>
<dbReference type="PANTHER" id="PTHR23419">
    <property type="entry name" value="DIVALENT CATION TOLERANCE CUTA-RELATED"/>
    <property type="match status" value="1"/>
</dbReference>
<protein>
    <recommendedName>
        <fullName evidence="3">Periplasmic divalent cation tolerance protein (CutA)</fullName>
    </recommendedName>
</protein>
<dbReference type="GO" id="GO:0010038">
    <property type="term" value="P:response to metal ion"/>
    <property type="evidence" value="ECO:0007669"/>
    <property type="project" value="InterPro"/>
</dbReference>
<dbReference type="InterPro" id="IPR011322">
    <property type="entry name" value="N-reg_PII-like_a/b"/>
</dbReference>